<proteinExistence type="predicted"/>
<dbReference type="RefSeq" id="WP_007102883.1">
    <property type="nucleotide sequence ID" value="NZ_BAER01000011.1"/>
</dbReference>
<dbReference type="OrthoDB" id="4614415at2"/>
<sequence length="287" mass="32777">MIAFIIAFRHPDSTNDYNHVVQLLKATLESLLNQTNGEFRVYIGCNVEPKLDILDPRVRFCAIDCPLPSNRKEVLFDKGVKRAFAIQTANAEIVPDYLFLLDADDLVSNDCVEYLYQQDWKNSPGGYWLERGYLLDMFNRKAQEKYGFNRYCGSSLILSGKVLTNALFCGASENLKVTTHSAFLKACDPYVLEQVLGDHIAVRRYMASLNYPLQKIVRPLTCWKINTGENESKTKIPFGSRKMNLEFLKRFSIATNSARDTSVLELLAERIRFFKSWIASARANLKS</sequence>
<comment type="caution">
    <text evidence="1">The sequence shown here is derived from an EMBL/GenBank/DDBJ whole genome shotgun (WGS) entry which is preliminary data.</text>
</comment>
<dbReference type="STRING" id="1129793.GPLA_0154"/>
<evidence type="ECO:0000313" key="1">
    <source>
        <dbReference type="EMBL" id="GAC31075.1"/>
    </source>
</evidence>
<dbReference type="InterPro" id="IPR029044">
    <property type="entry name" value="Nucleotide-diphossugar_trans"/>
</dbReference>
<dbReference type="AlphaFoldDB" id="K7A6I1"/>
<dbReference type="CDD" id="cd00761">
    <property type="entry name" value="Glyco_tranf_GTA_type"/>
    <property type="match status" value="1"/>
</dbReference>
<protein>
    <submittedName>
        <fullName evidence="1">Uncharacterized protein</fullName>
    </submittedName>
</protein>
<name>K7A6I1_9ALTE</name>
<evidence type="ECO:0000313" key="2">
    <source>
        <dbReference type="Proteomes" id="UP000006322"/>
    </source>
</evidence>
<gene>
    <name evidence="1" type="ORF">GPLA_0154</name>
</gene>
<keyword evidence="2" id="KW-1185">Reference proteome</keyword>
<dbReference type="EMBL" id="BAER01000011">
    <property type="protein sequence ID" value="GAC31075.1"/>
    <property type="molecule type" value="Genomic_DNA"/>
</dbReference>
<accession>K7A6I1</accession>
<organism evidence="1 2">
    <name type="scientific">Paraglaciecola polaris LMG 21857</name>
    <dbReference type="NCBI Taxonomy" id="1129793"/>
    <lineage>
        <taxon>Bacteria</taxon>
        <taxon>Pseudomonadati</taxon>
        <taxon>Pseudomonadota</taxon>
        <taxon>Gammaproteobacteria</taxon>
        <taxon>Alteromonadales</taxon>
        <taxon>Alteromonadaceae</taxon>
        <taxon>Paraglaciecola</taxon>
    </lineage>
</organism>
<dbReference type="Proteomes" id="UP000006322">
    <property type="component" value="Unassembled WGS sequence"/>
</dbReference>
<reference evidence="2" key="1">
    <citation type="journal article" date="2014" name="Environ. Microbiol.">
        <title>Comparative genomics of the marine bacterial genus Glaciecola reveals the high degree of genomic diversity and genomic characteristic for cold adaptation.</title>
        <authorList>
            <person name="Qin Q.L."/>
            <person name="Xie B.B."/>
            <person name="Yu Y."/>
            <person name="Shu Y.L."/>
            <person name="Rong J.C."/>
            <person name="Zhang Y.J."/>
            <person name="Zhao D.L."/>
            <person name="Chen X.L."/>
            <person name="Zhang X.Y."/>
            <person name="Chen B."/>
            <person name="Zhou B.C."/>
            <person name="Zhang Y.Z."/>
        </authorList>
    </citation>
    <scope>NUCLEOTIDE SEQUENCE [LARGE SCALE GENOMIC DNA]</scope>
    <source>
        <strain evidence="2">LMG 21857</strain>
    </source>
</reference>
<dbReference type="SUPFAM" id="SSF53448">
    <property type="entry name" value="Nucleotide-diphospho-sugar transferases"/>
    <property type="match status" value="1"/>
</dbReference>
<dbReference type="Gene3D" id="3.90.550.10">
    <property type="entry name" value="Spore Coat Polysaccharide Biosynthesis Protein SpsA, Chain A"/>
    <property type="match status" value="1"/>
</dbReference>